<gene>
    <name evidence="2" type="ORF">DVA86_23880</name>
</gene>
<evidence type="ECO:0000313" key="2">
    <source>
        <dbReference type="EMBL" id="AXK35224.1"/>
    </source>
</evidence>
<proteinExistence type="predicted"/>
<dbReference type="EMBL" id="CP031320">
    <property type="protein sequence ID" value="AXK35224.1"/>
    <property type="molecule type" value="Genomic_DNA"/>
</dbReference>
<dbReference type="AlphaFoldDB" id="A0A345XUA8"/>
<dbReference type="Proteomes" id="UP000254425">
    <property type="component" value="Chromosome"/>
</dbReference>
<feature type="region of interest" description="Disordered" evidence="1">
    <location>
        <begin position="1"/>
        <end position="23"/>
    </location>
</feature>
<evidence type="ECO:0000256" key="1">
    <source>
        <dbReference type="SAM" id="MobiDB-lite"/>
    </source>
</evidence>
<organism evidence="2 3">
    <name type="scientific">Streptomyces armeniacus</name>
    <dbReference type="NCBI Taxonomy" id="83291"/>
    <lineage>
        <taxon>Bacteria</taxon>
        <taxon>Bacillati</taxon>
        <taxon>Actinomycetota</taxon>
        <taxon>Actinomycetes</taxon>
        <taxon>Kitasatosporales</taxon>
        <taxon>Streptomycetaceae</taxon>
        <taxon>Streptomyces</taxon>
    </lineage>
</organism>
<protein>
    <submittedName>
        <fullName evidence="2">Uncharacterized protein</fullName>
    </submittedName>
</protein>
<feature type="compositionally biased region" description="Basic and acidic residues" evidence="1">
    <location>
        <begin position="1"/>
        <end position="11"/>
    </location>
</feature>
<evidence type="ECO:0000313" key="3">
    <source>
        <dbReference type="Proteomes" id="UP000254425"/>
    </source>
</evidence>
<sequence length="89" mass="9388">MLESDRTKRALAESAGRGGGDGGGLTLLASLWRNETADDAAAWLTRQGWPARPYGLVELAAEWGRPVPPAFDPSLPSTARTALLLSARA</sequence>
<reference evidence="2 3" key="1">
    <citation type="submission" date="2018-07" db="EMBL/GenBank/DDBJ databases">
        <title>Draft genome of the type strain Streptomyces armeniacus ATCC 15676.</title>
        <authorList>
            <person name="Labana P."/>
            <person name="Gosse J.T."/>
            <person name="Boddy C.N."/>
        </authorList>
    </citation>
    <scope>NUCLEOTIDE SEQUENCE [LARGE SCALE GENOMIC DNA]</scope>
    <source>
        <strain evidence="2 3">ATCC 15676</strain>
    </source>
</reference>
<name>A0A345XUA8_9ACTN</name>
<accession>A0A345XUA8</accession>
<dbReference type="KEGG" id="sarm:DVA86_23880"/>
<keyword evidence="3" id="KW-1185">Reference proteome</keyword>